<dbReference type="Pfam" id="PF13456">
    <property type="entry name" value="RVT_3"/>
    <property type="match status" value="1"/>
</dbReference>
<accession>A0A2M6WD44</accession>
<dbReference type="PANTHER" id="PTHR48475">
    <property type="entry name" value="RIBONUCLEASE H"/>
    <property type="match status" value="1"/>
</dbReference>
<dbReference type="Proteomes" id="UP000230543">
    <property type="component" value="Unassembled WGS sequence"/>
</dbReference>
<dbReference type="EMBL" id="PFBO01000028">
    <property type="protein sequence ID" value="PIT90665.1"/>
    <property type="molecule type" value="Genomic_DNA"/>
</dbReference>
<dbReference type="CDD" id="cd09279">
    <property type="entry name" value="RNase_HI_like"/>
    <property type="match status" value="1"/>
</dbReference>
<dbReference type="PROSITE" id="PS50879">
    <property type="entry name" value="RNASE_H_1"/>
    <property type="match status" value="1"/>
</dbReference>
<dbReference type="InterPro" id="IPR036397">
    <property type="entry name" value="RNaseH_sf"/>
</dbReference>
<dbReference type="InterPro" id="IPR002156">
    <property type="entry name" value="RNaseH_domain"/>
</dbReference>
<dbReference type="PANTHER" id="PTHR48475:SF1">
    <property type="entry name" value="RNASE H TYPE-1 DOMAIN-CONTAINING PROTEIN"/>
    <property type="match status" value="1"/>
</dbReference>
<dbReference type="SUPFAM" id="SSF53098">
    <property type="entry name" value="Ribonuclease H-like"/>
    <property type="match status" value="1"/>
</dbReference>
<proteinExistence type="predicted"/>
<name>A0A2M6WD44_9BACT</name>
<organism evidence="2 3">
    <name type="scientific">Candidatus Komeilibacteria bacterium CG10_big_fil_rev_8_21_14_0_10_41_13</name>
    <dbReference type="NCBI Taxonomy" id="1974476"/>
    <lineage>
        <taxon>Bacteria</taxon>
        <taxon>Candidatus Komeiliibacteriota</taxon>
    </lineage>
</organism>
<reference evidence="3" key="1">
    <citation type="submission" date="2017-09" db="EMBL/GenBank/DDBJ databases">
        <title>Depth-based differentiation of microbial function through sediment-hosted aquifers and enrichment of novel symbionts in the deep terrestrial subsurface.</title>
        <authorList>
            <person name="Probst A.J."/>
            <person name="Ladd B."/>
            <person name="Jarett J.K."/>
            <person name="Geller-Mcgrath D.E."/>
            <person name="Sieber C.M.K."/>
            <person name="Emerson J.B."/>
            <person name="Anantharaman K."/>
            <person name="Thomas B.C."/>
            <person name="Malmstrom R."/>
            <person name="Stieglmeier M."/>
            <person name="Klingl A."/>
            <person name="Woyke T."/>
            <person name="Ryan C.M."/>
            <person name="Banfield J.F."/>
        </authorList>
    </citation>
    <scope>NUCLEOTIDE SEQUENCE [LARGE SCALE GENOMIC DNA]</scope>
</reference>
<protein>
    <recommendedName>
        <fullName evidence="1">RNase H type-1 domain-containing protein</fullName>
    </recommendedName>
</protein>
<evidence type="ECO:0000259" key="1">
    <source>
        <dbReference type="PROSITE" id="PS50879"/>
    </source>
</evidence>
<evidence type="ECO:0000313" key="3">
    <source>
        <dbReference type="Proteomes" id="UP000230543"/>
    </source>
</evidence>
<comment type="caution">
    <text evidence="2">The sequence shown here is derived from an EMBL/GenBank/DDBJ whole genome shotgun (WGS) entry which is preliminary data.</text>
</comment>
<evidence type="ECO:0000313" key="2">
    <source>
        <dbReference type="EMBL" id="PIT90665.1"/>
    </source>
</evidence>
<dbReference type="GO" id="GO:0003676">
    <property type="term" value="F:nucleic acid binding"/>
    <property type="evidence" value="ECO:0007669"/>
    <property type="project" value="InterPro"/>
</dbReference>
<sequence>MLEEKIKIYTDGGARGNPGPSACGVVIKDMSGNVLARHNRYLGERTNNQAEYEGVILALEKIKDIGAKEIEFYLDSELVVKQLKGEYKVKDLKLQSLFVKIWNESRKYKKITYQHVPRQQNKEADRLVNQELDKYEM</sequence>
<feature type="domain" description="RNase H type-1" evidence="1">
    <location>
        <begin position="2"/>
        <end position="133"/>
    </location>
</feature>
<dbReference type="GO" id="GO:0004523">
    <property type="term" value="F:RNA-DNA hybrid ribonuclease activity"/>
    <property type="evidence" value="ECO:0007669"/>
    <property type="project" value="InterPro"/>
</dbReference>
<dbReference type="AlphaFoldDB" id="A0A2M6WD44"/>
<dbReference type="InterPro" id="IPR012337">
    <property type="entry name" value="RNaseH-like_sf"/>
</dbReference>
<dbReference type="Gene3D" id="3.30.420.10">
    <property type="entry name" value="Ribonuclease H-like superfamily/Ribonuclease H"/>
    <property type="match status" value="1"/>
</dbReference>
<gene>
    <name evidence="2" type="ORF">COU22_00915</name>
</gene>